<accession>A0AAE0A0B2</accession>
<dbReference type="InterPro" id="IPR055474">
    <property type="entry name" value="DUF7046"/>
</dbReference>
<name>A0AAE0A0B2_9ROSI</name>
<keyword evidence="3" id="KW-1185">Reference proteome</keyword>
<proteinExistence type="predicted"/>
<dbReference type="Pfam" id="PF23080">
    <property type="entry name" value="DUF7046"/>
    <property type="match status" value="1"/>
</dbReference>
<dbReference type="AlphaFoldDB" id="A0AAE0A0B2"/>
<evidence type="ECO:0000313" key="2">
    <source>
        <dbReference type="EMBL" id="KAK3198319.1"/>
    </source>
</evidence>
<dbReference type="PANTHER" id="PTHR31149">
    <property type="entry name" value="EXPRESSED PROTEIN"/>
    <property type="match status" value="1"/>
</dbReference>
<dbReference type="Proteomes" id="UP001281410">
    <property type="component" value="Unassembled WGS sequence"/>
</dbReference>
<evidence type="ECO:0000259" key="1">
    <source>
        <dbReference type="Pfam" id="PF23080"/>
    </source>
</evidence>
<dbReference type="EMBL" id="JANJYJ010000007">
    <property type="protein sequence ID" value="KAK3198319.1"/>
    <property type="molecule type" value="Genomic_DNA"/>
</dbReference>
<reference evidence="2" key="1">
    <citation type="journal article" date="2023" name="Plant J.">
        <title>Genome sequences and population genomics provide insights into the demographic history, inbreeding, and mutation load of two 'living fossil' tree species of Dipteronia.</title>
        <authorList>
            <person name="Feng Y."/>
            <person name="Comes H.P."/>
            <person name="Chen J."/>
            <person name="Zhu S."/>
            <person name="Lu R."/>
            <person name="Zhang X."/>
            <person name="Li P."/>
            <person name="Qiu J."/>
            <person name="Olsen K.M."/>
            <person name="Qiu Y."/>
        </authorList>
    </citation>
    <scope>NUCLEOTIDE SEQUENCE</scope>
    <source>
        <strain evidence="2">NBL</strain>
    </source>
</reference>
<dbReference type="GO" id="GO:0005886">
    <property type="term" value="C:plasma membrane"/>
    <property type="evidence" value="ECO:0007669"/>
    <property type="project" value="TreeGrafter"/>
</dbReference>
<organism evidence="2 3">
    <name type="scientific">Dipteronia sinensis</name>
    <dbReference type="NCBI Taxonomy" id="43782"/>
    <lineage>
        <taxon>Eukaryota</taxon>
        <taxon>Viridiplantae</taxon>
        <taxon>Streptophyta</taxon>
        <taxon>Embryophyta</taxon>
        <taxon>Tracheophyta</taxon>
        <taxon>Spermatophyta</taxon>
        <taxon>Magnoliopsida</taxon>
        <taxon>eudicotyledons</taxon>
        <taxon>Gunneridae</taxon>
        <taxon>Pentapetalae</taxon>
        <taxon>rosids</taxon>
        <taxon>malvids</taxon>
        <taxon>Sapindales</taxon>
        <taxon>Sapindaceae</taxon>
        <taxon>Hippocastanoideae</taxon>
        <taxon>Acereae</taxon>
        <taxon>Dipteronia</taxon>
    </lineage>
</organism>
<sequence>MTFNATANHMDSSEKWEAATLILKRSSYQIKINSTESEIGETFLKELSVKELSIKIPSGLSTQFVLTCFDGSSRPFSTYSVRMRDTLVLTMRMFQSKALDDKRKGRA</sequence>
<gene>
    <name evidence="2" type="ORF">Dsin_021734</name>
</gene>
<protein>
    <recommendedName>
        <fullName evidence="1">DUF7046 domain-containing protein</fullName>
    </recommendedName>
</protein>
<comment type="caution">
    <text evidence="2">The sequence shown here is derived from an EMBL/GenBank/DDBJ whole genome shotgun (WGS) entry which is preliminary data.</text>
</comment>
<evidence type="ECO:0000313" key="3">
    <source>
        <dbReference type="Proteomes" id="UP001281410"/>
    </source>
</evidence>
<feature type="domain" description="DUF7046" evidence="1">
    <location>
        <begin position="14"/>
        <end position="105"/>
    </location>
</feature>
<dbReference type="PANTHER" id="PTHR31149:SF7">
    <property type="entry name" value="EXPRESSED PROTEIN"/>
    <property type="match status" value="1"/>
</dbReference>